<dbReference type="InterPro" id="IPR017896">
    <property type="entry name" value="4Fe4S_Fe-S-bd"/>
</dbReference>
<dbReference type="InterPro" id="IPR050573">
    <property type="entry name" value="SDH/FRD_Iron-Sulfur"/>
</dbReference>
<keyword evidence="18" id="KW-1185">Reference proteome</keyword>
<comment type="caution">
    <text evidence="17">The sequence shown here is derived from an EMBL/GenBank/DDBJ whole genome shotgun (WGS) entry which is preliminary data.</text>
</comment>
<dbReference type="InterPro" id="IPR001041">
    <property type="entry name" value="2Fe-2S_ferredoxin-type"/>
</dbReference>
<comment type="pathway">
    <text evidence="3">Carbohydrate metabolism; tricarboxylic acid cycle.</text>
</comment>
<comment type="cofactor">
    <cofactor evidence="1">
        <name>[3Fe-4S] cluster</name>
        <dbReference type="ChEBI" id="CHEBI:21137"/>
    </cofactor>
</comment>
<evidence type="ECO:0000313" key="17">
    <source>
        <dbReference type="EMBL" id="OZG51058.1"/>
    </source>
</evidence>
<sequence>MNVEPITVVVRVHRFDPLPDPASAAPSAAPSVIKDATRQDSEARRDRPGRPGRRHVSPFARLEKNHDANDASQTGTDGARKNTEENGTSGAAPSRPRRAHTSPFAALDRKRAEEKSAHGDAASQQDAAHHAQADATPSRPRRAHTSPFAKLDRRRAEEKAAGTASAPSTPSASSAPSAPSSGVSHASAAPSPDDATDFPPIRRHRHQRRTVAPVSRRAASTLGGSPVAGSFGASATGRSWVQDYTVTVNPQTTVLDCLLDIKRRIDPTLAFRYSCGHGMCGSDAVSINGTPSLLCKTTVAQAAATARTTTGGFIRTGSAPSAKPVSPTDAAASASAPSDPPVIDLAPIPAFTVQRDLIVDMEPMLDQIRALQPYLEARDELLKTKDGKINVLEYLQSPAELRKIEQLSTCLACGVCESSCPVFVGGDAFIGPAAIVNQIRFIDDSRDGLTKERLEALGESDGLSACQSVRACGLNCPQGIDVGEVIWQFIQRTQTERQEG</sequence>
<dbReference type="InterPro" id="IPR012675">
    <property type="entry name" value="Beta-grasp_dom_sf"/>
</dbReference>
<dbReference type="PROSITE" id="PS00198">
    <property type="entry name" value="4FE4S_FER_1"/>
    <property type="match status" value="1"/>
</dbReference>
<dbReference type="GO" id="GO:0009055">
    <property type="term" value="F:electron transfer activity"/>
    <property type="evidence" value="ECO:0007669"/>
    <property type="project" value="InterPro"/>
</dbReference>
<accession>A0A261EW40</accession>
<keyword evidence="13" id="KW-0003">3Fe-4S</keyword>
<evidence type="ECO:0000256" key="10">
    <source>
        <dbReference type="ARBA" id="ARBA00023002"/>
    </source>
</evidence>
<dbReference type="Pfam" id="PF13085">
    <property type="entry name" value="Fer2_3"/>
    <property type="match status" value="1"/>
</dbReference>
<comment type="cofactor">
    <cofactor evidence="2">
        <name>[4Fe-4S] cluster</name>
        <dbReference type="ChEBI" id="CHEBI:49883"/>
    </cofactor>
</comment>
<feature type="compositionally biased region" description="Low complexity" evidence="15">
    <location>
        <begin position="324"/>
        <end position="337"/>
    </location>
</feature>
<dbReference type="GO" id="GO:0051539">
    <property type="term" value="F:4 iron, 4 sulfur cluster binding"/>
    <property type="evidence" value="ECO:0007669"/>
    <property type="project" value="UniProtKB-KW"/>
</dbReference>
<evidence type="ECO:0000256" key="5">
    <source>
        <dbReference type="ARBA" id="ARBA00012792"/>
    </source>
</evidence>
<reference evidence="17 18" key="1">
    <citation type="journal article" date="2017" name="BMC Genomics">
        <title>Comparative genomic and phylogenomic analyses of the Bifidobacteriaceae family.</title>
        <authorList>
            <person name="Lugli G.A."/>
            <person name="Milani C."/>
            <person name="Turroni F."/>
            <person name="Duranti S."/>
            <person name="Mancabelli L."/>
            <person name="Mangifesta M."/>
            <person name="Ferrario C."/>
            <person name="Modesto M."/>
            <person name="Mattarelli P."/>
            <person name="Jiri K."/>
            <person name="van Sinderen D."/>
            <person name="Ventura M."/>
        </authorList>
    </citation>
    <scope>NUCLEOTIDE SEQUENCE [LARGE SCALE GENOMIC DNA]</scope>
    <source>
        <strain evidence="17 18">DSM 24742</strain>
    </source>
</reference>
<evidence type="ECO:0000256" key="15">
    <source>
        <dbReference type="SAM" id="MobiDB-lite"/>
    </source>
</evidence>
<keyword evidence="12" id="KW-0411">Iron-sulfur</keyword>
<dbReference type="SUPFAM" id="SSF54292">
    <property type="entry name" value="2Fe-2S ferredoxin-like"/>
    <property type="match status" value="1"/>
</dbReference>
<dbReference type="Proteomes" id="UP000216725">
    <property type="component" value="Unassembled WGS sequence"/>
</dbReference>
<protein>
    <recommendedName>
        <fullName evidence="5">succinate dehydrogenase</fullName>
        <ecNumber evidence="5">1.3.5.1</ecNumber>
    </recommendedName>
</protein>
<keyword evidence="6" id="KW-0004">4Fe-4S</keyword>
<feature type="compositionally biased region" description="Low complexity" evidence="15">
    <location>
        <begin position="161"/>
        <end position="199"/>
    </location>
</feature>
<evidence type="ECO:0000256" key="11">
    <source>
        <dbReference type="ARBA" id="ARBA00023004"/>
    </source>
</evidence>
<dbReference type="CDD" id="cd00207">
    <property type="entry name" value="fer2"/>
    <property type="match status" value="1"/>
</dbReference>
<feature type="compositionally biased region" description="Basic and acidic residues" evidence="15">
    <location>
        <begin position="150"/>
        <end position="160"/>
    </location>
</feature>
<feature type="compositionally biased region" description="Basic and acidic residues" evidence="15">
    <location>
        <begin position="107"/>
        <end position="118"/>
    </location>
</feature>
<dbReference type="Pfam" id="PF13183">
    <property type="entry name" value="Fer4_8"/>
    <property type="match status" value="1"/>
</dbReference>
<dbReference type="AlphaFoldDB" id="A0A261EW40"/>
<evidence type="ECO:0000256" key="2">
    <source>
        <dbReference type="ARBA" id="ARBA00001966"/>
    </source>
</evidence>
<comment type="similarity">
    <text evidence="4">Belongs to the succinate dehydrogenase/fumarate reductase iron-sulfur protein family.</text>
</comment>
<keyword evidence="10" id="KW-0560">Oxidoreductase</keyword>
<dbReference type="SUPFAM" id="SSF46548">
    <property type="entry name" value="alpha-helical ferredoxin"/>
    <property type="match status" value="1"/>
</dbReference>
<evidence type="ECO:0000256" key="9">
    <source>
        <dbReference type="ARBA" id="ARBA00022723"/>
    </source>
</evidence>
<evidence type="ECO:0000259" key="16">
    <source>
        <dbReference type="PROSITE" id="PS51379"/>
    </source>
</evidence>
<dbReference type="InterPro" id="IPR017900">
    <property type="entry name" value="4Fe4S_Fe_S_CS"/>
</dbReference>
<keyword evidence="9" id="KW-0479">Metal-binding</keyword>
<feature type="region of interest" description="Disordered" evidence="15">
    <location>
        <begin position="311"/>
        <end position="338"/>
    </location>
</feature>
<dbReference type="Gene3D" id="1.10.1060.10">
    <property type="entry name" value="Alpha-helical ferredoxin"/>
    <property type="match status" value="1"/>
</dbReference>
<dbReference type="PROSITE" id="PS51379">
    <property type="entry name" value="4FE4S_FER_2"/>
    <property type="match status" value="1"/>
</dbReference>
<dbReference type="EC" id="1.3.5.1" evidence="5"/>
<dbReference type="PANTHER" id="PTHR11921">
    <property type="entry name" value="SUCCINATE DEHYDROGENASE IRON-SULFUR PROTEIN"/>
    <property type="match status" value="1"/>
</dbReference>
<dbReference type="GO" id="GO:0006099">
    <property type="term" value="P:tricarboxylic acid cycle"/>
    <property type="evidence" value="ECO:0007669"/>
    <property type="project" value="UniProtKB-KW"/>
</dbReference>
<comment type="cofactor">
    <cofactor evidence="14">
        <name>[2Fe-2S] cluster</name>
        <dbReference type="ChEBI" id="CHEBI:190135"/>
    </cofactor>
</comment>
<evidence type="ECO:0000256" key="3">
    <source>
        <dbReference type="ARBA" id="ARBA00005163"/>
    </source>
</evidence>
<dbReference type="PANTHER" id="PTHR11921:SF29">
    <property type="entry name" value="SUCCINATE DEHYDROGENASE [UBIQUINONE] IRON-SULFUR SUBUNIT, MITOCHONDRIAL"/>
    <property type="match status" value="1"/>
</dbReference>
<proteinExistence type="inferred from homology"/>
<dbReference type="InterPro" id="IPR004489">
    <property type="entry name" value="Succ_DH/fum_Rdtase_Fe-S"/>
</dbReference>
<feature type="compositionally biased region" description="Basic and acidic residues" evidence="15">
    <location>
        <begin position="35"/>
        <end position="49"/>
    </location>
</feature>
<keyword evidence="8" id="KW-0001">2Fe-2S</keyword>
<dbReference type="GO" id="GO:0051537">
    <property type="term" value="F:2 iron, 2 sulfur cluster binding"/>
    <property type="evidence" value="ECO:0007669"/>
    <property type="project" value="UniProtKB-KW"/>
</dbReference>
<dbReference type="InterPro" id="IPR025192">
    <property type="entry name" value="Succ_DH/fum_Rdtase_N"/>
</dbReference>
<dbReference type="GO" id="GO:0051538">
    <property type="term" value="F:3 iron, 4 sulfur cluster binding"/>
    <property type="evidence" value="ECO:0007669"/>
    <property type="project" value="UniProtKB-KW"/>
</dbReference>
<evidence type="ECO:0000256" key="8">
    <source>
        <dbReference type="ARBA" id="ARBA00022714"/>
    </source>
</evidence>
<feature type="region of interest" description="Disordered" evidence="15">
    <location>
        <begin position="14"/>
        <end position="221"/>
    </location>
</feature>
<dbReference type="EMBL" id="MWWR01000012">
    <property type="protein sequence ID" value="OZG51058.1"/>
    <property type="molecule type" value="Genomic_DNA"/>
</dbReference>
<keyword evidence="11" id="KW-0408">Iron</keyword>
<dbReference type="GO" id="GO:0008177">
    <property type="term" value="F:succinate dehydrogenase (quinone) activity"/>
    <property type="evidence" value="ECO:0007669"/>
    <property type="project" value="UniProtKB-EC"/>
</dbReference>
<evidence type="ECO:0000256" key="7">
    <source>
        <dbReference type="ARBA" id="ARBA00022532"/>
    </source>
</evidence>
<evidence type="ECO:0000256" key="14">
    <source>
        <dbReference type="ARBA" id="ARBA00034078"/>
    </source>
</evidence>
<organism evidence="17 18">
    <name type="scientific">Pseudoscardovia radai</name>
    <dbReference type="NCBI Taxonomy" id="987066"/>
    <lineage>
        <taxon>Bacteria</taxon>
        <taxon>Bacillati</taxon>
        <taxon>Actinomycetota</taxon>
        <taxon>Actinomycetes</taxon>
        <taxon>Bifidobacteriales</taxon>
        <taxon>Bifidobacteriaceae</taxon>
        <taxon>Pseudoscardovia</taxon>
    </lineage>
</organism>
<dbReference type="GO" id="GO:0022904">
    <property type="term" value="P:respiratory electron transport chain"/>
    <property type="evidence" value="ECO:0007669"/>
    <property type="project" value="TreeGrafter"/>
</dbReference>
<name>A0A261EW40_9BIFI</name>
<dbReference type="InterPro" id="IPR036010">
    <property type="entry name" value="2Fe-2S_ferredoxin-like_sf"/>
</dbReference>
<keyword evidence="7" id="KW-0816">Tricarboxylic acid cycle</keyword>
<evidence type="ECO:0000256" key="6">
    <source>
        <dbReference type="ARBA" id="ARBA00022485"/>
    </source>
</evidence>
<feature type="compositionally biased region" description="Low complexity" evidence="15">
    <location>
        <begin position="21"/>
        <end position="31"/>
    </location>
</feature>
<evidence type="ECO:0000256" key="12">
    <source>
        <dbReference type="ARBA" id="ARBA00023014"/>
    </source>
</evidence>
<dbReference type="InterPro" id="IPR009051">
    <property type="entry name" value="Helical_ferredxn"/>
</dbReference>
<evidence type="ECO:0000313" key="18">
    <source>
        <dbReference type="Proteomes" id="UP000216725"/>
    </source>
</evidence>
<dbReference type="GO" id="GO:0046872">
    <property type="term" value="F:metal ion binding"/>
    <property type="evidence" value="ECO:0007669"/>
    <property type="project" value="UniProtKB-KW"/>
</dbReference>
<dbReference type="Gene3D" id="3.10.20.30">
    <property type="match status" value="1"/>
</dbReference>
<dbReference type="NCBIfam" id="TIGR00384">
    <property type="entry name" value="dhsB"/>
    <property type="match status" value="1"/>
</dbReference>
<gene>
    <name evidence="17" type="ORF">PSRA_1352</name>
</gene>
<evidence type="ECO:0000256" key="4">
    <source>
        <dbReference type="ARBA" id="ARBA00009433"/>
    </source>
</evidence>
<feature type="domain" description="4Fe-4S ferredoxin-type" evidence="16">
    <location>
        <begin position="400"/>
        <end position="422"/>
    </location>
</feature>
<evidence type="ECO:0000256" key="13">
    <source>
        <dbReference type="ARBA" id="ARBA00023291"/>
    </source>
</evidence>
<evidence type="ECO:0000256" key="1">
    <source>
        <dbReference type="ARBA" id="ARBA00001927"/>
    </source>
</evidence>